<dbReference type="RefSeq" id="WP_155435189.1">
    <property type="nucleotide sequence ID" value="NZ_JBHLXK010000005.1"/>
</dbReference>
<evidence type="ECO:0000313" key="2">
    <source>
        <dbReference type="Proteomes" id="UP000735592"/>
    </source>
</evidence>
<gene>
    <name evidence="1" type="ORF">GM655_13565</name>
</gene>
<reference evidence="1 2" key="1">
    <citation type="submission" date="2019-11" db="EMBL/GenBank/DDBJ databases">
        <title>Type strains purchased from KCTC, JCM and DSMZ.</title>
        <authorList>
            <person name="Lu H."/>
        </authorList>
    </citation>
    <scope>NUCLEOTIDE SEQUENCE [LARGE SCALE GENOMIC DNA]</scope>
    <source>
        <strain evidence="1 2">DSM 103461</strain>
    </source>
</reference>
<proteinExistence type="predicted"/>
<accession>A0ABW9SP82</accession>
<dbReference type="EMBL" id="WNKW01000003">
    <property type="protein sequence ID" value="MTW33841.1"/>
    <property type="molecule type" value="Genomic_DNA"/>
</dbReference>
<organism evidence="1 2">
    <name type="scientific">Pseudoduganella danionis</name>
    <dbReference type="NCBI Taxonomy" id="1890295"/>
    <lineage>
        <taxon>Bacteria</taxon>
        <taxon>Pseudomonadati</taxon>
        <taxon>Pseudomonadota</taxon>
        <taxon>Betaproteobacteria</taxon>
        <taxon>Burkholderiales</taxon>
        <taxon>Oxalobacteraceae</taxon>
        <taxon>Telluria group</taxon>
        <taxon>Pseudoduganella</taxon>
    </lineage>
</organism>
<keyword evidence="2" id="KW-1185">Reference proteome</keyword>
<sequence>MNAPREHVLPPHTWQLLCDFLYSSSSRLSVVEAADQAIKAWIAAQKKGEEPLRGYQWKQLFLPEGTQVRMEYLQRCYFAQVSGDQLMFGQRAVTPRGMTLAIAGDGRNAWRDLWIRMPGERQWCNAGLLRSRQSAHGNPAAKPPQTAAEALSSAAKAMGQALTAAVTLIEHIDHQSTTVLERRLPKYRRETDLLEDVH</sequence>
<dbReference type="Proteomes" id="UP000735592">
    <property type="component" value="Unassembled WGS sequence"/>
</dbReference>
<comment type="caution">
    <text evidence="1">The sequence shown here is derived from an EMBL/GenBank/DDBJ whole genome shotgun (WGS) entry which is preliminary data.</text>
</comment>
<protein>
    <recommendedName>
        <fullName evidence="3">Transposase</fullName>
    </recommendedName>
</protein>
<evidence type="ECO:0000313" key="1">
    <source>
        <dbReference type="EMBL" id="MTW33841.1"/>
    </source>
</evidence>
<name>A0ABW9SP82_9BURK</name>
<evidence type="ECO:0008006" key="3">
    <source>
        <dbReference type="Google" id="ProtNLM"/>
    </source>
</evidence>